<dbReference type="AlphaFoldDB" id="A0A0V1AGI0"/>
<feature type="non-terminal residue" evidence="1">
    <location>
        <position position="104"/>
    </location>
</feature>
<dbReference type="OrthoDB" id="30417at2759"/>
<gene>
    <name evidence="1" type="ORF">T12_9527</name>
</gene>
<evidence type="ECO:0000313" key="1">
    <source>
        <dbReference type="EMBL" id="KRY23925.1"/>
    </source>
</evidence>
<accession>A0A0V1AGI0</accession>
<dbReference type="Proteomes" id="UP000054783">
    <property type="component" value="Unassembled WGS sequence"/>
</dbReference>
<sequence length="104" mass="11987">LLSASTNGSLIWNNAKNAYQPCKHLSPVEINFRINGDILYIYDSHFLNKKLEVASSTADDGEDRSGPRRSCFHLLNSQFYKNTKTYFLIINDHQRSTSYQESHM</sequence>
<name>A0A0V1AGI0_9BILA</name>
<dbReference type="EMBL" id="JYDQ01000001">
    <property type="protein sequence ID" value="KRY23925.1"/>
    <property type="molecule type" value="Genomic_DNA"/>
</dbReference>
<evidence type="ECO:0000313" key="2">
    <source>
        <dbReference type="Proteomes" id="UP000054783"/>
    </source>
</evidence>
<reference evidence="1 2" key="1">
    <citation type="submission" date="2015-01" db="EMBL/GenBank/DDBJ databases">
        <title>Evolution of Trichinella species and genotypes.</title>
        <authorList>
            <person name="Korhonen P.K."/>
            <person name="Edoardo P."/>
            <person name="Giuseppe L.R."/>
            <person name="Gasser R.B."/>
        </authorList>
    </citation>
    <scope>NUCLEOTIDE SEQUENCE [LARGE SCALE GENOMIC DNA]</scope>
    <source>
        <strain evidence="1">ISS2496</strain>
    </source>
</reference>
<proteinExistence type="predicted"/>
<dbReference type="STRING" id="990121.A0A0V1AGI0"/>
<protein>
    <submittedName>
        <fullName evidence="1">Uncharacterized protein</fullName>
    </submittedName>
</protein>
<organism evidence="1 2">
    <name type="scientific">Trichinella patagoniensis</name>
    <dbReference type="NCBI Taxonomy" id="990121"/>
    <lineage>
        <taxon>Eukaryota</taxon>
        <taxon>Metazoa</taxon>
        <taxon>Ecdysozoa</taxon>
        <taxon>Nematoda</taxon>
        <taxon>Enoplea</taxon>
        <taxon>Dorylaimia</taxon>
        <taxon>Trichinellida</taxon>
        <taxon>Trichinellidae</taxon>
        <taxon>Trichinella</taxon>
    </lineage>
</organism>
<keyword evidence="2" id="KW-1185">Reference proteome</keyword>
<comment type="caution">
    <text evidence="1">The sequence shown here is derived from an EMBL/GenBank/DDBJ whole genome shotgun (WGS) entry which is preliminary data.</text>
</comment>
<feature type="non-terminal residue" evidence="1">
    <location>
        <position position="1"/>
    </location>
</feature>